<dbReference type="GO" id="GO:0009051">
    <property type="term" value="P:pentose-phosphate shunt, oxidative branch"/>
    <property type="evidence" value="ECO:0007669"/>
    <property type="project" value="TreeGrafter"/>
</dbReference>
<dbReference type="Proteomes" id="UP000003374">
    <property type="component" value="Unassembled WGS sequence"/>
</dbReference>
<dbReference type="HOGENOM" id="CLU_013524_5_0_6"/>
<proteinExistence type="inferred from homology"/>
<dbReference type="InterPro" id="IPR036291">
    <property type="entry name" value="NAD(P)-bd_dom_sf"/>
</dbReference>
<dbReference type="HAMAP" id="MF_00966">
    <property type="entry name" value="G6PD"/>
    <property type="match status" value="1"/>
</dbReference>
<comment type="caution">
    <text evidence="7">Lacks conserved residue(s) required for the propagation of feature annotation.</text>
</comment>
<keyword evidence="6 7" id="KW-0119">Carbohydrate metabolism</keyword>
<dbReference type="GO" id="GO:0006006">
    <property type="term" value="P:glucose metabolic process"/>
    <property type="evidence" value="ECO:0007669"/>
    <property type="project" value="UniProtKB-KW"/>
</dbReference>
<keyword evidence="3 7" id="KW-0313">Glucose metabolism</keyword>
<feature type="domain" description="Glucose-6-phosphate dehydrogenase C-terminal" evidence="9">
    <location>
        <begin position="183"/>
        <end position="453"/>
    </location>
</feature>
<dbReference type="SUPFAM" id="SSF51735">
    <property type="entry name" value="NAD(P)-binding Rossmann-fold domains"/>
    <property type="match status" value="1"/>
</dbReference>
<dbReference type="EMBL" id="AAOF01000002">
    <property type="protein sequence ID" value="EAR22684.1"/>
    <property type="molecule type" value="Genomic_DNA"/>
</dbReference>
<evidence type="ECO:0000256" key="6">
    <source>
        <dbReference type="ARBA" id="ARBA00023277"/>
    </source>
</evidence>
<comment type="caution">
    <text evidence="10">The sequence shown here is derived from an EMBL/GenBank/DDBJ whole genome shotgun (WGS) entry which is preliminary data.</text>
</comment>
<name>A4BN85_9GAMM</name>
<feature type="binding site" evidence="7">
    <location>
        <position position="228"/>
    </location>
    <ligand>
        <name>substrate</name>
    </ligand>
</feature>
<dbReference type="PIRSF" id="PIRSF000110">
    <property type="entry name" value="G6PD"/>
    <property type="match status" value="1"/>
</dbReference>
<dbReference type="NCBIfam" id="NF009492">
    <property type="entry name" value="PRK12853.1-3"/>
    <property type="match status" value="1"/>
</dbReference>
<dbReference type="PROSITE" id="PS00069">
    <property type="entry name" value="G6P_DEHYDROGENASE"/>
    <property type="match status" value="1"/>
</dbReference>
<dbReference type="GO" id="GO:0050661">
    <property type="term" value="F:NADP binding"/>
    <property type="evidence" value="ECO:0007669"/>
    <property type="project" value="UniProtKB-UniRule"/>
</dbReference>
<dbReference type="STRING" id="314278.NB231_09538"/>
<evidence type="ECO:0000259" key="9">
    <source>
        <dbReference type="Pfam" id="PF02781"/>
    </source>
</evidence>
<dbReference type="Pfam" id="PF00479">
    <property type="entry name" value="G6PD_N"/>
    <property type="match status" value="1"/>
</dbReference>
<evidence type="ECO:0000256" key="2">
    <source>
        <dbReference type="ARBA" id="ARBA00009975"/>
    </source>
</evidence>
<dbReference type="UniPathway" id="UPA00115">
    <property type="reaction ID" value="UER00408"/>
</dbReference>
<dbReference type="PANTHER" id="PTHR23429:SF0">
    <property type="entry name" value="GLUCOSE-6-PHOSPHATE 1-DEHYDROGENASE"/>
    <property type="match status" value="1"/>
</dbReference>
<dbReference type="eggNOG" id="COG0364">
    <property type="taxonomic scope" value="Bacteria"/>
</dbReference>
<dbReference type="GO" id="GO:0004345">
    <property type="term" value="F:glucose-6-phosphate dehydrogenase activity"/>
    <property type="evidence" value="ECO:0007669"/>
    <property type="project" value="UniProtKB-UniRule"/>
</dbReference>
<keyword evidence="4 7" id="KW-0521">NADP</keyword>
<dbReference type="InterPro" id="IPR022674">
    <property type="entry name" value="G6P_DH_NAD-bd"/>
</dbReference>
<dbReference type="OrthoDB" id="9802739at2"/>
<keyword evidence="11" id="KW-1185">Reference proteome</keyword>
<keyword evidence="5 7" id="KW-0560">Oxidoreductase</keyword>
<feature type="binding site" evidence="7">
    <location>
        <position position="319"/>
    </location>
    <ligand>
        <name>substrate</name>
    </ligand>
</feature>
<evidence type="ECO:0000256" key="7">
    <source>
        <dbReference type="HAMAP-Rule" id="MF_00966"/>
    </source>
</evidence>
<feature type="domain" description="Glucose-6-phosphate dehydrogenase NAD-binding" evidence="8">
    <location>
        <begin position="12"/>
        <end position="180"/>
    </location>
</feature>
<dbReference type="InterPro" id="IPR001282">
    <property type="entry name" value="G6P_DH"/>
</dbReference>
<evidence type="ECO:0000256" key="3">
    <source>
        <dbReference type="ARBA" id="ARBA00022526"/>
    </source>
</evidence>
<feature type="binding site" evidence="7">
    <location>
        <position position="209"/>
    </location>
    <ligand>
        <name>substrate</name>
    </ligand>
</feature>
<reference evidence="10 11" key="1">
    <citation type="submission" date="2006-02" db="EMBL/GenBank/DDBJ databases">
        <authorList>
            <person name="Waterbury J."/>
            <person name="Ferriera S."/>
            <person name="Johnson J."/>
            <person name="Kravitz S."/>
            <person name="Halpern A."/>
            <person name="Remington K."/>
            <person name="Beeson K."/>
            <person name="Tran B."/>
            <person name="Rogers Y.-H."/>
            <person name="Friedman R."/>
            <person name="Venter J.C."/>
        </authorList>
    </citation>
    <scope>NUCLEOTIDE SEQUENCE [LARGE SCALE GENOMIC DNA]</scope>
    <source>
        <strain evidence="10 11">Nb-231</strain>
    </source>
</reference>
<feature type="binding site" evidence="7">
    <location>
        <position position="141"/>
    </location>
    <ligand>
        <name>NADP(+)</name>
        <dbReference type="ChEBI" id="CHEBI:58349"/>
    </ligand>
</feature>
<comment type="pathway">
    <text evidence="1 7">Carbohydrate degradation; pentose phosphate pathway; D-ribulose 5-phosphate from D-glucose 6-phosphate (oxidative stage): step 1/3.</text>
</comment>
<dbReference type="GO" id="GO:0005829">
    <property type="term" value="C:cytosol"/>
    <property type="evidence" value="ECO:0007669"/>
    <property type="project" value="TreeGrafter"/>
</dbReference>
<comment type="catalytic activity">
    <reaction evidence="7">
        <text>D-glucose 6-phosphate + NADP(+) = 6-phospho-D-glucono-1,5-lactone + NADPH + H(+)</text>
        <dbReference type="Rhea" id="RHEA:15841"/>
        <dbReference type="ChEBI" id="CHEBI:15378"/>
        <dbReference type="ChEBI" id="CHEBI:57783"/>
        <dbReference type="ChEBI" id="CHEBI:57955"/>
        <dbReference type="ChEBI" id="CHEBI:58349"/>
        <dbReference type="ChEBI" id="CHEBI:61548"/>
        <dbReference type="EC" id="1.1.1.49"/>
    </reaction>
</comment>
<evidence type="ECO:0000256" key="5">
    <source>
        <dbReference type="ARBA" id="ARBA00023002"/>
    </source>
</evidence>
<organism evidence="10 11">
    <name type="scientific">Nitrococcus mobilis Nb-231</name>
    <dbReference type="NCBI Taxonomy" id="314278"/>
    <lineage>
        <taxon>Bacteria</taxon>
        <taxon>Pseudomonadati</taxon>
        <taxon>Pseudomonadota</taxon>
        <taxon>Gammaproteobacteria</taxon>
        <taxon>Chromatiales</taxon>
        <taxon>Ectothiorhodospiraceae</taxon>
        <taxon>Nitrococcus</taxon>
    </lineage>
</organism>
<dbReference type="PANTHER" id="PTHR23429">
    <property type="entry name" value="GLUCOSE-6-PHOSPHATE 1-DEHYDROGENASE G6PD"/>
    <property type="match status" value="1"/>
</dbReference>
<evidence type="ECO:0000259" key="8">
    <source>
        <dbReference type="Pfam" id="PF00479"/>
    </source>
</evidence>
<evidence type="ECO:0000313" key="10">
    <source>
        <dbReference type="EMBL" id="EAR22684.1"/>
    </source>
</evidence>
<dbReference type="EC" id="1.1.1.49" evidence="7"/>
<protein>
    <recommendedName>
        <fullName evidence="7">Glucose-6-phosphate 1-dehydrogenase</fullName>
        <shortName evidence="7">G6PD</shortName>
        <ecNumber evidence="7">1.1.1.49</ecNumber>
    </recommendedName>
</protein>
<dbReference type="NCBIfam" id="TIGR00871">
    <property type="entry name" value="zwf"/>
    <property type="match status" value="1"/>
</dbReference>
<evidence type="ECO:0000256" key="4">
    <source>
        <dbReference type="ARBA" id="ARBA00022857"/>
    </source>
</evidence>
<dbReference type="InterPro" id="IPR019796">
    <property type="entry name" value="G6P_DH_AS"/>
</dbReference>
<evidence type="ECO:0000313" key="11">
    <source>
        <dbReference type="Proteomes" id="UP000003374"/>
    </source>
</evidence>
<sequence>MGARSGQSDALILFGATGDLAYKKIFPALARLEAAGELGVPVIGVAKSGWDADRLRERVRTSLQDYGQNDDPDALARLLERLDYIDGDYRDDQVFTELQRRLEGRKRPLCYLAIPPSLFPSVIESLHKVRLAKTARVVVEKPFGRDLASAQALDRTLLRFFPEERVFRIDHFLGKEPVQNLLYFRFANTFLEPFWNRAYVESVQINLAESFGVEDRGAFYDEVGAIRDVVQNHLLQVLAILAMEPPAASDAQSLRDEKAKLLRGIRPLSAQEVVRGQYTGYRKIKGVKPSSTRETFAALQLHIDNWRWAGVPFFIRTGKKLAASAQEVLVRLRRLPHDIFNEPVTTNTNHVRFRLGPERIEIAIGARTKQPGDIMAGQQTELDVASDPSTDEPPYQRLIGDALKGDQELFARSDSVQAAWRIVDPALAAETPVYAYEPGSWGPAEAQAMTARIGGWCDPTR</sequence>
<feature type="binding site" evidence="7">
    <location>
        <position position="175"/>
    </location>
    <ligand>
        <name>substrate</name>
    </ligand>
</feature>
<feature type="active site" description="Proton acceptor" evidence="7">
    <location>
        <position position="233"/>
    </location>
</feature>
<dbReference type="SUPFAM" id="SSF55347">
    <property type="entry name" value="Glyceraldehyde-3-phosphate dehydrogenase-like, C-terminal domain"/>
    <property type="match status" value="1"/>
</dbReference>
<comment type="similarity">
    <text evidence="2 7">Belongs to the glucose-6-phosphate dehydrogenase family.</text>
</comment>
<gene>
    <name evidence="7" type="primary">zwf</name>
    <name evidence="10" type="ORF">NB231_09538</name>
</gene>
<dbReference type="Gene3D" id="3.40.50.720">
    <property type="entry name" value="NAD(P)-binding Rossmann-like Domain"/>
    <property type="match status" value="1"/>
</dbReference>
<dbReference type="Gene3D" id="3.30.360.10">
    <property type="entry name" value="Dihydrodipicolinate Reductase, domain 2"/>
    <property type="match status" value="1"/>
</dbReference>
<dbReference type="PRINTS" id="PR00079">
    <property type="entry name" value="G6PDHDRGNASE"/>
</dbReference>
<accession>A4BN85</accession>
<dbReference type="AlphaFoldDB" id="A4BN85"/>
<dbReference type="Pfam" id="PF02781">
    <property type="entry name" value="G6PD_C"/>
    <property type="match status" value="1"/>
</dbReference>
<dbReference type="InterPro" id="IPR022675">
    <property type="entry name" value="G6P_DH_C"/>
</dbReference>
<feature type="binding site" evidence="7">
    <location>
        <position position="171"/>
    </location>
    <ligand>
        <name>substrate</name>
    </ligand>
</feature>
<evidence type="ECO:0000256" key="1">
    <source>
        <dbReference type="ARBA" id="ARBA00004937"/>
    </source>
</evidence>
<dbReference type="RefSeq" id="WP_005001904.1">
    <property type="nucleotide sequence ID" value="NZ_CH672427.1"/>
</dbReference>
<comment type="function">
    <text evidence="7">Catalyzes the oxidation of glucose 6-phosphate to 6-phosphogluconolactone.</text>
</comment>